<dbReference type="InterPro" id="IPR013332">
    <property type="entry name" value="KPR_N"/>
</dbReference>
<accession>A0A0J6WT88</accession>
<feature type="domain" description="Ketopantoate reductase C-terminal" evidence="6">
    <location>
        <begin position="176"/>
        <end position="300"/>
    </location>
</feature>
<sequence length="303" mass="33450">MKLMVSGIGGVGGYIAAVLCSHDKDVTLIARGRHKEALQQKLAVHSALLGECTFHPAVTDDPASAGIQDIIFICVKNFSLCDALTAVLPCIDDHTIIVPVMNGVDHAEAARHMLTGGQVVNALIYITSSCCEDFSIRHTSPYVRVFVDAPHLETAQKVRDVLHHPNQLTCTIPADMDVELWKKYILNCAYNTITAYYVCTTRGLREDPRRLEEFRALIQEAYAVAVAQGIAIPADFPGTTFDAMMSHRNLDATSSMARDVMAHKPTELETFSGYLIRTAQALQVSVPVSERFYQALKEREMIR</sequence>
<proteinExistence type="inferred from homology"/>
<dbReference type="InParanoid" id="A0A0J6WT88"/>
<dbReference type="PANTHER" id="PTHR21708:SF26">
    <property type="entry name" value="2-DEHYDROPANTOATE 2-REDUCTASE"/>
    <property type="match status" value="1"/>
</dbReference>
<dbReference type="SUPFAM" id="SSF51735">
    <property type="entry name" value="NAD(P)-binding Rossmann-fold domains"/>
    <property type="match status" value="1"/>
</dbReference>
<dbReference type="Pfam" id="PF02558">
    <property type="entry name" value="ApbA"/>
    <property type="match status" value="1"/>
</dbReference>
<dbReference type="InterPro" id="IPR003710">
    <property type="entry name" value="ApbA"/>
</dbReference>
<dbReference type="Pfam" id="PF08546">
    <property type="entry name" value="ApbA_C"/>
    <property type="match status" value="1"/>
</dbReference>
<dbReference type="UniPathway" id="UPA00028">
    <property type="reaction ID" value="UER00004"/>
</dbReference>
<name>A0A0J6WT88_9FIRM</name>
<dbReference type="EC" id="1.1.1.169" evidence="4"/>
<dbReference type="Gene3D" id="1.10.1040.10">
    <property type="entry name" value="N-(1-d-carboxylethyl)-l-norvaline Dehydrogenase, domain 2"/>
    <property type="match status" value="1"/>
</dbReference>
<keyword evidence="4" id="KW-0566">Pantothenate biosynthesis</keyword>
<dbReference type="NCBIfam" id="TIGR00745">
    <property type="entry name" value="apbA_panE"/>
    <property type="match status" value="1"/>
</dbReference>
<comment type="similarity">
    <text evidence="1 4">Belongs to the ketopantoate reductase family.</text>
</comment>
<dbReference type="PANTHER" id="PTHR21708">
    <property type="entry name" value="PROBABLE 2-DEHYDROPANTOATE 2-REDUCTASE"/>
    <property type="match status" value="1"/>
</dbReference>
<dbReference type="RefSeq" id="WP_048515065.1">
    <property type="nucleotide sequence ID" value="NZ_FUXD01000024.1"/>
</dbReference>
<dbReference type="AlphaFoldDB" id="A0A0J6WT88"/>
<dbReference type="FunCoup" id="A0A0J6WT88">
    <property type="interactions" value="107"/>
</dbReference>
<dbReference type="InterPro" id="IPR051402">
    <property type="entry name" value="KPR-Related"/>
</dbReference>
<evidence type="ECO:0000313" key="8">
    <source>
        <dbReference type="Proteomes" id="UP000036503"/>
    </source>
</evidence>
<feature type="domain" description="Ketopantoate reductase N-terminal" evidence="5">
    <location>
        <begin position="5"/>
        <end position="141"/>
    </location>
</feature>
<reference evidence="7 8" key="1">
    <citation type="submission" date="2015-06" db="EMBL/GenBank/DDBJ databases">
        <title>Draft genome sequence of beer spoilage bacterium Megasphaera cerevisiae type strain 20462.</title>
        <authorList>
            <person name="Kutumbaka K."/>
            <person name="Pasmowitz J."/>
            <person name="Mategko J."/>
            <person name="Reyes D."/>
            <person name="Friedrich A."/>
            <person name="Han S."/>
            <person name="Martens-Habbena W."/>
            <person name="Neal-McKinney J."/>
            <person name="Janagama H.K."/>
            <person name="Nadala C."/>
            <person name="Samadpour M."/>
        </authorList>
    </citation>
    <scope>NUCLEOTIDE SEQUENCE [LARGE SCALE GENOMIC DNA]</scope>
    <source>
        <strain evidence="7 8">DSM 20462</strain>
    </source>
</reference>
<dbReference type="SUPFAM" id="SSF48179">
    <property type="entry name" value="6-phosphogluconate dehydrogenase C-terminal domain-like"/>
    <property type="match status" value="1"/>
</dbReference>
<evidence type="ECO:0000256" key="2">
    <source>
        <dbReference type="ARBA" id="ARBA00022857"/>
    </source>
</evidence>
<dbReference type="EMBL" id="LEKT01000048">
    <property type="protein sequence ID" value="KMO85724.1"/>
    <property type="molecule type" value="Genomic_DNA"/>
</dbReference>
<comment type="function">
    <text evidence="4">Catalyzes the NADPH-dependent reduction of ketopantoate into pantoic acid.</text>
</comment>
<comment type="caution">
    <text evidence="7">The sequence shown here is derived from an EMBL/GenBank/DDBJ whole genome shotgun (WGS) entry which is preliminary data.</text>
</comment>
<evidence type="ECO:0000313" key="7">
    <source>
        <dbReference type="EMBL" id="KMO85724.1"/>
    </source>
</evidence>
<dbReference type="GO" id="GO:0005737">
    <property type="term" value="C:cytoplasm"/>
    <property type="evidence" value="ECO:0007669"/>
    <property type="project" value="TreeGrafter"/>
</dbReference>
<dbReference type="FunFam" id="1.10.1040.10:FF:000017">
    <property type="entry name" value="2-dehydropantoate 2-reductase"/>
    <property type="match status" value="1"/>
</dbReference>
<keyword evidence="3 4" id="KW-0560">Oxidoreductase</keyword>
<dbReference type="InterPro" id="IPR008927">
    <property type="entry name" value="6-PGluconate_DH-like_C_sf"/>
</dbReference>
<evidence type="ECO:0000259" key="6">
    <source>
        <dbReference type="Pfam" id="PF08546"/>
    </source>
</evidence>
<organism evidence="7 8">
    <name type="scientific">Megasphaera cerevisiae DSM 20462</name>
    <dbReference type="NCBI Taxonomy" id="1122219"/>
    <lineage>
        <taxon>Bacteria</taxon>
        <taxon>Bacillati</taxon>
        <taxon>Bacillota</taxon>
        <taxon>Negativicutes</taxon>
        <taxon>Veillonellales</taxon>
        <taxon>Veillonellaceae</taxon>
        <taxon>Megasphaera</taxon>
    </lineage>
</organism>
<comment type="catalytic activity">
    <reaction evidence="4">
        <text>(R)-pantoate + NADP(+) = 2-dehydropantoate + NADPH + H(+)</text>
        <dbReference type="Rhea" id="RHEA:16233"/>
        <dbReference type="ChEBI" id="CHEBI:11561"/>
        <dbReference type="ChEBI" id="CHEBI:15378"/>
        <dbReference type="ChEBI" id="CHEBI:15980"/>
        <dbReference type="ChEBI" id="CHEBI:57783"/>
        <dbReference type="ChEBI" id="CHEBI:58349"/>
        <dbReference type="EC" id="1.1.1.169"/>
    </reaction>
</comment>
<keyword evidence="2 4" id="KW-0521">NADP</keyword>
<dbReference type="PATRIC" id="fig|1122219.3.peg.2348"/>
<dbReference type="InterPro" id="IPR013752">
    <property type="entry name" value="KPA_reductase"/>
</dbReference>
<protein>
    <recommendedName>
        <fullName evidence="4">2-dehydropantoate 2-reductase</fullName>
        <ecNumber evidence="4">1.1.1.169</ecNumber>
    </recommendedName>
    <alternativeName>
        <fullName evidence="4">Ketopantoate reductase</fullName>
    </alternativeName>
</protein>
<dbReference type="InterPro" id="IPR013328">
    <property type="entry name" value="6PGD_dom2"/>
</dbReference>
<dbReference type="Gene3D" id="3.40.50.720">
    <property type="entry name" value="NAD(P)-binding Rossmann-like Domain"/>
    <property type="match status" value="1"/>
</dbReference>
<evidence type="ECO:0000256" key="3">
    <source>
        <dbReference type="ARBA" id="ARBA00023002"/>
    </source>
</evidence>
<evidence type="ECO:0000256" key="4">
    <source>
        <dbReference type="RuleBase" id="RU362068"/>
    </source>
</evidence>
<dbReference type="OrthoDB" id="9772736at2"/>
<dbReference type="STRING" id="39029.BSR42_13545"/>
<dbReference type="Proteomes" id="UP000036503">
    <property type="component" value="Unassembled WGS sequence"/>
</dbReference>
<dbReference type="GO" id="GO:0015940">
    <property type="term" value="P:pantothenate biosynthetic process"/>
    <property type="evidence" value="ECO:0007669"/>
    <property type="project" value="UniProtKB-UniPathway"/>
</dbReference>
<evidence type="ECO:0000256" key="1">
    <source>
        <dbReference type="ARBA" id="ARBA00007870"/>
    </source>
</evidence>
<evidence type="ECO:0000259" key="5">
    <source>
        <dbReference type="Pfam" id="PF02558"/>
    </source>
</evidence>
<dbReference type="GO" id="GO:0008677">
    <property type="term" value="F:2-dehydropantoate 2-reductase activity"/>
    <property type="evidence" value="ECO:0007669"/>
    <property type="project" value="UniProtKB-EC"/>
</dbReference>
<gene>
    <name evidence="7" type="ORF">AB840_11890</name>
</gene>
<dbReference type="InterPro" id="IPR036291">
    <property type="entry name" value="NAD(P)-bd_dom_sf"/>
</dbReference>
<keyword evidence="8" id="KW-1185">Reference proteome</keyword>
<comment type="pathway">
    <text evidence="4">Cofactor biosynthesis; (R)-pantothenate biosynthesis; (R)-pantoate from 3-methyl-2-oxobutanoate: step 2/2.</text>
</comment>